<name>A0AAD4E4L8_9AGAM</name>
<evidence type="ECO:0000259" key="1">
    <source>
        <dbReference type="Pfam" id="PF17667"/>
    </source>
</evidence>
<dbReference type="Pfam" id="PF17667">
    <property type="entry name" value="Pkinase_fungal"/>
    <property type="match status" value="1"/>
</dbReference>
<accession>A0AAD4E4L8</accession>
<reference evidence="2" key="1">
    <citation type="journal article" date="2020" name="New Phytol.">
        <title>Comparative genomics reveals dynamic genome evolution in host specialist ectomycorrhizal fungi.</title>
        <authorList>
            <person name="Lofgren L.A."/>
            <person name="Nguyen N.H."/>
            <person name="Vilgalys R."/>
            <person name="Ruytinx J."/>
            <person name="Liao H.L."/>
            <person name="Branco S."/>
            <person name="Kuo A."/>
            <person name="LaButti K."/>
            <person name="Lipzen A."/>
            <person name="Andreopoulos W."/>
            <person name="Pangilinan J."/>
            <person name="Riley R."/>
            <person name="Hundley H."/>
            <person name="Na H."/>
            <person name="Barry K."/>
            <person name="Grigoriev I.V."/>
            <person name="Stajich J.E."/>
            <person name="Kennedy P.G."/>
        </authorList>
    </citation>
    <scope>NUCLEOTIDE SEQUENCE</scope>
    <source>
        <strain evidence="2">FC203</strain>
    </source>
</reference>
<dbReference type="AlphaFoldDB" id="A0AAD4E4L8"/>
<dbReference type="InterPro" id="IPR040976">
    <property type="entry name" value="Pkinase_fungal"/>
</dbReference>
<gene>
    <name evidence="2" type="ORF">F5891DRAFT_1189594</name>
</gene>
<keyword evidence="3" id="KW-1185">Reference proteome</keyword>
<sequence>MLNVVHDIAQHKPQVDGHVQEMIWLHQVEETCTAKLRRRLEMDDPVGCKRILNIHVSWKFQPVTKLSGKEFKRVWWMMIIYHRILWITGVRQYDVNPSNLMVYRTQSGLVMGAINDCDLSSPENGSGGHERIGMIPFMAMDLLTKKTIEDKAEPLYPHIAESFIWVLILVCLQYEDGKLLNKDRPLDCWLTGDALGCQKMKRDCLKLAIETRIETPPPHHFSLELNLFLLTLIASFYVEGRDLVLGGECMFRTWFDAQLPSSIRYVIHSPRSSK</sequence>
<protein>
    <recommendedName>
        <fullName evidence="1">Fungal-type protein kinase domain-containing protein</fullName>
    </recommendedName>
</protein>
<dbReference type="RefSeq" id="XP_041225041.1">
    <property type="nucleotide sequence ID" value="XM_041367190.1"/>
</dbReference>
<feature type="domain" description="Fungal-type protein kinase" evidence="1">
    <location>
        <begin position="79"/>
        <end position="171"/>
    </location>
</feature>
<dbReference type="Proteomes" id="UP001195769">
    <property type="component" value="Unassembled WGS sequence"/>
</dbReference>
<dbReference type="GeneID" id="64661488"/>
<organism evidence="2 3">
    <name type="scientific">Suillus fuscotomentosus</name>
    <dbReference type="NCBI Taxonomy" id="1912939"/>
    <lineage>
        <taxon>Eukaryota</taxon>
        <taxon>Fungi</taxon>
        <taxon>Dikarya</taxon>
        <taxon>Basidiomycota</taxon>
        <taxon>Agaricomycotina</taxon>
        <taxon>Agaricomycetes</taxon>
        <taxon>Agaricomycetidae</taxon>
        <taxon>Boletales</taxon>
        <taxon>Suillineae</taxon>
        <taxon>Suillaceae</taxon>
        <taxon>Suillus</taxon>
    </lineage>
</organism>
<proteinExistence type="predicted"/>
<comment type="caution">
    <text evidence="2">The sequence shown here is derived from an EMBL/GenBank/DDBJ whole genome shotgun (WGS) entry which is preliminary data.</text>
</comment>
<evidence type="ECO:0000313" key="2">
    <source>
        <dbReference type="EMBL" id="KAG1899465.1"/>
    </source>
</evidence>
<dbReference type="EMBL" id="JABBWK010000032">
    <property type="protein sequence ID" value="KAG1899465.1"/>
    <property type="molecule type" value="Genomic_DNA"/>
</dbReference>
<evidence type="ECO:0000313" key="3">
    <source>
        <dbReference type="Proteomes" id="UP001195769"/>
    </source>
</evidence>